<reference evidence="3 4" key="1">
    <citation type="submission" date="2020-08" db="EMBL/GenBank/DDBJ databases">
        <title>Sequencing the genomes of 1000 actinobacteria strains.</title>
        <authorList>
            <person name="Klenk H.-P."/>
        </authorList>
    </citation>
    <scope>NUCLEOTIDE SEQUENCE [LARGE SCALE GENOMIC DNA]</scope>
    <source>
        <strain evidence="3 4">DSM 46659</strain>
    </source>
</reference>
<dbReference type="AlphaFoldDB" id="A0A7W9YE50"/>
<comment type="caution">
    <text evidence="3">The sequence shown here is derived from an EMBL/GenBank/DDBJ whole genome shotgun (WGS) entry which is preliminary data.</text>
</comment>
<proteinExistence type="predicted"/>
<dbReference type="RefSeq" id="WP_184073066.1">
    <property type="nucleotide sequence ID" value="NZ_JACHDS010000001.1"/>
</dbReference>
<evidence type="ECO:0000256" key="2">
    <source>
        <dbReference type="SAM" id="SignalP"/>
    </source>
</evidence>
<evidence type="ECO:0000313" key="3">
    <source>
        <dbReference type="EMBL" id="MBB6170422.1"/>
    </source>
</evidence>
<evidence type="ECO:0000313" key="4">
    <source>
        <dbReference type="Proteomes" id="UP000546642"/>
    </source>
</evidence>
<dbReference type="Proteomes" id="UP000546642">
    <property type="component" value="Unassembled WGS sequence"/>
</dbReference>
<protein>
    <submittedName>
        <fullName evidence="3">Uncharacterized protein</fullName>
    </submittedName>
</protein>
<feature type="chain" id="PRO_5030882527" evidence="2">
    <location>
        <begin position="39"/>
        <end position="177"/>
    </location>
</feature>
<organism evidence="3 4">
    <name type="scientific">Nocardiopsis mwathae</name>
    <dbReference type="NCBI Taxonomy" id="1472723"/>
    <lineage>
        <taxon>Bacteria</taxon>
        <taxon>Bacillati</taxon>
        <taxon>Actinomycetota</taxon>
        <taxon>Actinomycetes</taxon>
        <taxon>Streptosporangiales</taxon>
        <taxon>Nocardiopsidaceae</taxon>
        <taxon>Nocardiopsis</taxon>
    </lineage>
</organism>
<accession>A0A7W9YE50</accession>
<sequence length="177" mass="18628">MTSIPIPRPPRRPRWTAAAVAATATALTAGLVAVPAQAAAADDGLPHAPPTTSLGPADTRAPTGISPAGCVGKTHDPHRSSHVRGTVNVVADTRCRSSVPSVGVSTVLHRSRWYGWQKRGESGLKTERSSRSVEANAGSPRCVGDTHDWLGSSYHESVEDGTTYVGRTSKRRNNITC</sequence>
<feature type="signal peptide" evidence="2">
    <location>
        <begin position="1"/>
        <end position="38"/>
    </location>
</feature>
<keyword evidence="4" id="KW-1185">Reference proteome</keyword>
<dbReference type="EMBL" id="JACHDS010000001">
    <property type="protein sequence ID" value="MBB6170422.1"/>
    <property type="molecule type" value="Genomic_DNA"/>
</dbReference>
<evidence type="ECO:0000256" key="1">
    <source>
        <dbReference type="SAM" id="MobiDB-lite"/>
    </source>
</evidence>
<keyword evidence="2" id="KW-0732">Signal</keyword>
<name>A0A7W9YE50_9ACTN</name>
<gene>
    <name evidence="3" type="ORF">HNR23_000482</name>
</gene>
<feature type="region of interest" description="Disordered" evidence="1">
    <location>
        <begin position="119"/>
        <end position="139"/>
    </location>
</feature>
<feature type="compositionally biased region" description="Basic and acidic residues" evidence="1">
    <location>
        <begin position="119"/>
        <end position="131"/>
    </location>
</feature>